<evidence type="ECO:0000256" key="3">
    <source>
        <dbReference type="ARBA" id="ARBA00030479"/>
    </source>
</evidence>
<dbReference type="PANTHER" id="PTHR14324:SF3">
    <property type="entry name" value="CONDENSIN-2 COMPLEX SUBUNIT H2"/>
    <property type="match status" value="1"/>
</dbReference>
<evidence type="ECO:0000313" key="7">
    <source>
        <dbReference type="Proteomes" id="UP001221898"/>
    </source>
</evidence>
<dbReference type="GO" id="GO:0000796">
    <property type="term" value="C:condensin complex"/>
    <property type="evidence" value="ECO:0007669"/>
    <property type="project" value="TreeGrafter"/>
</dbReference>
<dbReference type="InterPro" id="IPR009378">
    <property type="entry name" value="H2_N"/>
</dbReference>
<feature type="region of interest" description="Disordered" evidence="4">
    <location>
        <begin position="348"/>
        <end position="368"/>
    </location>
</feature>
<evidence type="ECO:0000259" key="5">
    <source>
        <dbReference type="Pfam" id="PF06278"/>
    </source>
</evidence>
<dbReference type="InterPro" id="IPR031739">
    <property type="entry name" value="Ncaph2"/>
</dbReference>
<organism evidence="6 7">
    <name type="scientific">Aldrovandia affinis</name>
    <dbReference type="NCBI Taxonomy" id="143900"/>
    <lineage>
        <taxon>Eukaryota</taxon>
        <taxon>Metazoa</taxon>
        <taxon>Chordata</taxon>
        <taxon>Craniata</taxon>
        <taxon>Vertebrata</taxon>
        <taxon>Euteleostomi</taxon>
        <taxon>Actinopterygii</taxon>
        <taxon>Neopterygii</taxon>
        <taxon>Teleostei</taxon>
        <taxon>Notacanthiformes</taxon>
        <taxon>Halosauridae</taxon>
        <taxon>Aldrovandia</taxon>
    </lineage>
</organism>
<accession>A0AAD7RNK7</accession>
<evidence type="ECO:0000256" key="4">
    <source>
        <dbReference type="SAM" id="MobiDB-lite"/>
    </source>
</evidence>
<dbReference type="Proteomes" id="UP001221898">
    <property type="component" value="Unassembled WGS sequence"/>
</dbReference>
<evidence type="ECO:0000256" key="1">
    <source>
        <dbReference type="ARBA" id="ARBA00016903"/>
    </source>
</evidence>
<evidence type="ECO:0000313" key="6">
    <source>
        <dbReference type="EMBL" id="KAJ8387380.1"/>
    </source>
</evidence>
<feature type="compositionally biased region" description="Basic and acidic residues" evidence="4">
    <location>
        <begin position="276"/>
        <end position="295"/>
    </location>
</feature>
<name>A0AAD7RNK7_9TELE</name>
<dbReference type="EMBL" id="JAINUG010000212">
    <property type="protein sequence ID" value="KAJ8387380.1"/>
    <property type="molecule type" value="Genomic_DNA"/>
</dbReference>
<sequence>MMVDAAETRFSHLLQPIRDLTKNWEVDVASQLGEYLDELDQICISYDEGKTTMNFAEAALLIQGSACIYSKKVEYLYSLVYQALDFISNKKRDKQPTSIERDGMDKDVAFGSKNNEAEFLTLDDFTEKNTPNIDIRNDTAKGLEMVPLTPEPLILVDEMEKKKNPLHSHKGEVLASCADFRMNNFTPHANGSIRLYMASTPFEFSHNMHSYVQNNFVGDPNIIPEDTGAHNAPLPPLNLSEVPYEGVSVDGVDGDAGGADVLEAFLPLQEEGDGMEVDHSPDTHIDRHQGRSDRRMLRERPAVKPALEQKRALFLLFEENPDPWKCHDPFSTSEDRPLKPGKHFTIPPNVQEVPGNKRKRGGSNKLPEFMSWLTGTLSERPSRKTKKGPTFADLETLYWSHVRERLKCRKKIHQGLAGDPVCGTGAEIGVT</sequence>
<dbReference type="GO" id="GO:0005634">
    <property type="term" value="C:nucleus"/>
    <property type="evidence" value="ECO:0007669"/>
    <property type="project" value="TreeGrafter"/>
</dbReference>
<reference evidence="6" key="1">
    <citation type="journal article" date="2023" name="Science">
        <title>Genome structures resolve the early diversification of teleost fishes.</title>
        <authorList>
            <person name="Parey E."/>
            <person name="Louis A."/>
            <person name="Montfort J."/>
            <person name="Bouchez O."/>
            <person name="Roques C."/>
            <person name="Iampietro C."/>
            <person name="Lluch J."/>
            <person name="Castinel A."/>
            <person name="Donnadieu C."/>
            <person name="Desvignes T."/>
            <person name="Floi Bucao C."/>
            <person name="Jouanno E."/>
            <person name="Wen M."/>
            <person name="Mejri S."/>
            <person name="Dirks R."/>
            <person name="Jansen H."/>
            <person name="Henkel C."/>
            <person name="Chen W.J."/>
            <person name="Zahm M."/>
            <person name="Cabau C."/>
            <person name="Klopp C."/>
            <person name="Thompson A.W."/>
            <person name="Robinson-Rechavi M."/>
            <person name="Braasch I."/>
            <person name="Lecointre G."/>
            <person name="Bobe J."/>
            <person name="Postlethwait J.H."/>
            <person name="Berthelot C."/>
            <person name="Roest Crollius H."/>
            <person name="Guiguen Y."/>
        </authorList>
    </citation>
    <scope>NUCLEOTIDE SEQUENCE</scope>
    <source>
        <strain evidence="6">NC1722</strain>
    </source>
</reference>
<dbReference type="GO" id="GO:0003682">
    <property type="term" value="F:chromatin binding"/>
    <property type="evidence" value="ECO:0007669"/>
    <property type="project" value="TreeGrafter"/>
</dbReference>
<keyword evidence="2" id="KW-0226">DNA condensation</keyword>
<gene>
    <name evidence="6" type="ORF">AAFF_G00157570</name>
</gene>
<protein>
    <recommendedName>
        <fullName evidence="1">Condensin-2 complex subunit H2</fullName>
    </recommendedName>
    <alternativeName>
        <fullName evidence="3">Non-SMC condensin II complex subunit H2</fullName>
    </alternativeName>
</protein>
<proteinExistence type="predicted"/>
<evidence type="ECO:0000256" key="2">
    <source>
        <dbReference type="ARBA" id="ARBA00023067"/>
    </source>
</evidence>
<dbReference type="Pfam" id="PF06278">
    <property type="entry name" value="CNDH2_N"/>
    <property type="match status" value="1"/>
</dbReference>
<dbReference type="GO" id="GO:0010032">
    <property type="term" value="P:meiotic chromosome condensation"/>
    <property type="evidence" value="ECO:0007669"/>
    <property type="project" value="TreeGrafter"/>
</dbReference>
<feature type="domain" description="Condensin II complex subunit H2 N-terminal" evidence="5">
    <location>
        <begin position="9"/>
        <end position="125"/>
    </location>
</feature>
<dbReference type="PANTHER" id="PTHR14324">
    <property type="entry name" value="CONDENSIN-2 COMPLEX SUBUNIT H2"/>
    <property type="match status" value="1"/>
</dbReference>
<feature type="region of interest" description="Disordered" evidence="4">
    <location>
        <begin position="274"/>
        <end position="295"/>
    </location>
</feature>
<keyword evidence="7" id="KW-1185">Reference proteome</keyword>
<dbReference type="GO" id="GO:0051306">
    <property type="term" value="P:mitotic sister chromatid separation"/>
    <property type="evidence" value="ECO:0007669"/>
    <property type="project" value="TreeGrafter"/>
</dbReference>
<comment type="caution">
    <text evidence="6">The sequence shown here is derived from an EMBL/GenBank/DDBJ whole genome shotgun (WGS) entry which is preliminary data.</text>
</comment>
<dbReference type="AlphaFoldDB" id="A0AAD7RNK7"/>